<dbReference type="Pfam" id="PF05593">
    <property type="entry name" value="RHS_repeat"/>
    <property type="match status" value="2"/>
</dbReference>
<organism evidence="7 8">
    <name type="scientific">Kribbella sandramycini</name>
    <dbReference type="NCBI Taxonomy" id="60450"/>
    <lineage>
        <taxon>Bacteria</taxon>
        <taxon>Bacillati</taxon>
        <taxon>Actinomycetota</taxon>
        <taxon>Actinomycetes</taxon>
        <taxon>Propionibacteriales</taxon>
        <taxon>Kribbellaceae</taxon>
        <taxon>Kribbella</taxon>
    </lineage>
</organism>
<gene>
    <name evidence="6" type="ORF">HNR71_004353</name>
    <name evidence="7" type="ORF">HPO96_00425</name>
</gene>
<keyword evidence="1" id="KW-0677">Repeat</keyword>
<feature type="region of interest" description="Disordered" evidence="2">
    <location>
        <begin position="680"/>
        <end position="699"/>
    </location>
</feature>
<dbReference type="InterPro" id="IPR031325">
    <property type="entry name" value="RHS_repeat"/>
</dbReference>
<dbReference type="InterPro" id="IPR006530">
    <property type="entry name" value="YD"/>
</dbReference>
<keyword evidence="3" id="KW-0812">Transmembrane</keyword>
<dbReference type="InterPro" id="IPR022385">
    <property type="entry name" value="Rhs_assc_core"/>
</dbReference>
<feature type="transmembrane region" description="Helical" evidence="3">
    <location>
        <begin position="1983"/>
        <end position="2009"/>
    </location>
</feature>
<accession>A0A7Y4KVZ5</accession>
<evidence type="ECO:0000256" key="2">
    <source>
        <dbReference type="SAM" id="MobiDB-lite"/>
    </source>
</evidence>
<proteinExistence type="predicted"/>
<dbReference type="EMBL" id="JACHKF010000001">
    <property type="protein sequence ID" value="MBB6568716.1"/>
    <property type="molecule type" value="Genomic_DNA"/>
</dbReference>
<evidence type="ECO:0000313" key="6">
    <source>
        <dbReference type="EMBL" id="MBB6568716.1"/>
    </source>
</evidence>
<name>A0A7Y4KVZ5_9ACTN</name>
<dbReference type="Proteomes" id="UP000534306">
    <property type="component" value="Unassembled WGS sequence"/>
</dbReference>
<dbReference type="RefSeq" id="WP_171670015.1">
    <property type="nucleotide sequence ID" value="NZ_JABJRC010000001.1"/>
</dbReference>
<evidence type="ECO:0000256" key="4">
    <source>
        <dbReference type="SAM" id="SignalP"/>
    </source>
</evidence>
<feature type="region of interest" description="Disordered" evidence="2">
    <location>
        <begin position="1766"/>
        <end position="1790"/>
    </location>
</feature>
<feature type="chain" id="PRO_5036217527" evidence="4">
    <location>
        <begin position="36"/>
        <end position="2133"/>
    </location>
</feature>
<keyword evidence="4" id="KW-0732">Signal</keyword>
<dbReference type="NCBIfam" id="TIGR01643">
    <property type="entry name" value="YD_repeat_2x"/>
    <property type="match status" value="2"/>
</dbReference>
<feature type="signal peptide" evidence="4">
    <location>
        <begin position="1"/>
        <end position="35"/>
    </location>
</feature>
<dbReference type="Proteomes" id="UP000553957">
    <property type="component" value="Unassembled WGS sequence"/>
</dbReference>
<evidence type="ECO:0000313" key="7">
    <source>
        <dbReference type="EMBL" id="NOL38701.1"/>
    </source>
</evidence>
<dbReference type="NCBIfam" id="TIGR03696">
    <property type="entry name" value="Rhs_assc_core"/>
    <property type="match status" value="1"/>
</dbReference>
<dbReference type="PANTHER" id="PTHR32305:SF17">
    <property type="entry name" value="TRNA NUCLEASE WAPA"/>
    <property type="match status" value="1"/>
</dbReference>
<evidence type="ECO:0000256" key="3">
    <source>
        <dbReference type="SAM" id="Phobius"/>
    </source>
</evidence>
<evidence type="ECO:0000259" key="5">
    <source>
        <dbReference type="Pfam" id="PF25023"/>
    </source>
</evidence>
<dbReference type="EMBL" id="JABJRC010000001">
    <property type="protein sequence ID" value="NOL38701.1"/>
    <property type="molecule type" value="Genomic_DNA"/>
</dbReference>
<keyword evidence="3" id="KW-0472">Membrane</keyword>
<reference evidence="6 9" key="2">
    <citation type="submission" date="2020-08" db="EMBL/GenBank/DDBJ databases">
        <title>Sequencing the genomes of 1000 actinobacteria strains.</title>
        <authorList>
            <person name="Klenk H.-P."/>
        </authorList>
    </citation>
    <scope>NUCLEOTIDE SEQUENCE [LARGE SCALE GENOMIC DNA]</scope>
    <source>
        <strain evidence="6 9">DSM 15626</strain>
    </source>
</reference>
<dbReference type="PANTHER" id="PTHR32305">
    <property type="match status" value="1"/>
</dbReference>
<keyword evidence="8" id="KW-1185">Reference proteome</keyword>
<dbReference type="InterPro" id="IPR050708">
    <property type="entry name" value="T6SS_VgrG/RHS"/>
</dbReference>
<dbReference type="Gene3D" id="2.180.10.10">
    <property type="entry name" value="RHS repeat-associated core"/>
    <property type="match status" value="2"/>
</dbReference>
<dbReference type="InterPro" id="IPR056823">
    <property type="entry name" value="TEN-like_YD-shell"/>
</dbReference>
<reference evidence="7 8" key="1">
    <citation type="submission" date="2020-05" db="EMBL/GenBank/DDBJ databases">
        <title>Genome sequence of Kribbella sandramycini ATCC 39419.</title>
        <authorList>
            <person name="Maclea K.S."/>
            <person name="Fair J.L."/>
        </authorList>
    </citation>
    <scope>NUCLEOTIDE SEQUENCE [LARGE SCALE GENOMIC DNA]</scope>
    <source>
        <strain evidence="7 8">ATCC 39419</strain>
    </source>
</reference>
<feature type="region of interest" description="Disordered" evidence="2">
    <location>
        <begin position="36"/>
        <end position="59"/>
    </location>
</feature>
<feature type="compositionally biased region" description="Basic and acidic residues" evidence="2">
    <location>
        <begin position="38"/>
        <end position="52"/>
    </location>
</feature>
<comment type="caution">
    <text evidence="7">The sequence shown here is derived from an EMBL/GenBank/DDBJ whole genome shotgun (WGS) entry which is preliminary data.</text>
</comment>
<protein>
    <submittedName>
        <fullName evidence="7">RHS repeat-associated core domain-containing protein</fullName>
    </submittedName>
    <submittedName>
        <fullName evidence="6">RHS repeat-associated protein</fullName>
    </submittedName>
</protein>
<feature type="domain" description="Teneurin-like YD-shell" evidence="5">
    <location>
        <begin position="1642"/>
        <end position="1843"/>
    </location>
</feature>
<evidence type="ECO:0000313" key="9">
    <source>
        <dbReference type="Proteomes" id="UP000553957"/>
    </source>
</evidence>
<dbReference type="Pfam" id="PF25023">
    <property type="entry name" value="TEN_YD-shell"/>
    <property type="match status" value="1"/>
</dbReference>
<evidence type="ECO:0000256" key="1">
    <source>
        <dbReference type="ARBA" id="ARBA00022737"/>
    </source>
</evidence>
<sequence>MPNAPAARRRAGRVAITTVVASALIATLWGPAANAAPLKDDPAWKAKKEKPVPTKPFKAIPKAADPAEAAAAKPAPNKVTWPKAGAAEVAVPAVSSNWSATLAGGRPAGKKTQAGALPVWIGSAAATTAAAATADATPTKVKVDLARLGADGLQLKLNRTDGVAKSGKVSLQLRYEDFRDAFGGDWAQRLRVVDRSTGKPLAVQNNGSGTLTAEVPVGAQASTFAVQAGPSGGTGNFGASQLAPTATWQVGGSSGDFAWQYPMNVPPSNGGPTPKLSLDYTSGGVDGRTAATNNQPSWGGQGFELQPGGSIEQRFASCASKNEQSGNNGTKATGDLCWAGENATFTLNGRGGELVRDDTTGAWRPRADDGSVIEKLSGADNGDDGRLAAEKGEYWRLTTKDGTKYYFGLNKLPGATDQRTNSGWTVPVFGNHSGEQCFATGNFAGSWCQQIYKWNLDYVVDRHGNTMSLFYDKETNYYGRNSTATAVTPYVRGGNVRTIEYGQRDGAVFSTKAVGKVEFGTAERCLDNSGCAKPEDYPDTPLDQRCIGAGGTQPANCDNKFNPAFFTTKKLTKVSTYVNRGTTFDLVSTWNLRHTFPDNGDGTKPGLWLEAITYAGHVGSAGGVPIPEVNLDGEQLANRVDAAGDNLPEMKWWRVNRVSYGTGGELAVKYDGTDCAPNDKPASADTNGRRCHPMKWTPPGSTEREDWFHKYVVKTVTETDRVTGTQPMVTTVEYPDAPAWRHDDEDGLVEIGQKTWSQWRGYDRTIVRKGNVGGPQIVTENRYFRGMDGDRLKEKDKFKDVYVVDSTGVKVDDLAPLTGQPLETRTFNGAEVVQRTVNEQWVSKATSTRVRPWATVSAFQVQQSGNRQFETLTGGGQRKSQAANKYDDNGVLLSRSDLKDLGTDSDDTCTTYEYTANAAAGISEIPKRELTVGVACGKPYTQDQVISDNRTYYDGATDINAAPERGNVTKTERLSGFKANGLPDYQVTGTTEYDALGRAIKMTNPKNQSSSVVYTPAGPGPVTKVESTKPNGHKTSIELEPAWGQQVATVDEAGKRTEVTYDALGRTTKVWYPGRTGAANFSAKAGANVAGLAAAADNAATADVEYTYGIFANSPSSVTTRTLQSDNSVEDSIQLFDGLMRPRQSKETGRTGGSIVNNLQYDSRGLEVKEDGPFYSDTPVTEQLLIPVEEELPTQKVTQYDLAGRPTVEQVKSFNNVLWETKHTYSGDSETIDPPTGETPVTRVTDVQGRLLELRQYTGDSATGAYDSTKYAYDAKGQLASVTDPAGNKWSYKYDIFGRKIEETDPDKGITTNTYDELDRLITTKDGRGKITAFEYDVLGRTTAKRDGGPTGRTVAEWVYDTLLPGMPTSSTRIDKNGNRYVSRVTGYDDRGRATGSEYEIPANEGALKGTYKFASTYKDDGQLATETLPQAGTLPAETLTYGYNAQDQPTTLASGLSTYVRGTTYTSFGEAEKITMGSANGKWLSIGYSYEDGTRRLSKVTTEKETLPRRVSEVEYLYDDSGNIKQLNDTPSSASGEQTDTQCFSYDYLRRMTGAWTPKAGEDNTPGDCAAAPTAASLGGPAPYWHKWTFDKVGNRESETKTWAGGSTTATYKYPAAGQAQPHAVQKVITTGTGMPAGGRTDTYTYNASGDRTQRTIGGGAAEDYNWNDEGDLESVKKVGGQETSYLYDANGERLIRRDNTGTTLYLGNTELLLKPNATVAEGTRYYQLGGKTVAVRQQDKVSWLGADHHGTSNTAVADNATQTVQRRREDPYGNSRGTAPADWPGQRGFVGGTNDPSTGLVHLGAREYDPTIGKFISVDPKVTIADPQTLNAYTYSNNNPITFSDPDGMSWFSSIVESIKTVSKTVTQRVVEQYKETIQVASTVVTWVRDRATETLEAVKYVVTHPVEVIKQVEKTIKTVVKETVKVAVKVAKKVNEIRKDPVGSIKKAAAAAVKTAKAVAHAAKAVAVKAAKWVYENRAMILQVVAEVALTIAIGAITGGVGALAVRGAMTAIRLAASTKRIQTAARGIERATNKFNSSRVLKRASDEPGPFHNFPESFDDVIFSKGTRTVTQNFFNKPKPGMSNDSIMYKLPGNINGRSGNFEIATRPTASGRSELIMHRFFNPTRRGK</sequence>
<keyword evidence="3" id="KW-1133">Transmembrane helix</keyword>
<evidence type="ECO:0000313" key="8">
    <source>
        <dbReference type="Proteomes" id="UP000534306"/>
    </source>
</evidence>